<evidence type="ECO:0000256" key="8">
    <source>
        <dbReference type="ARBA" id="ARBA00022679"/>
    </source>
</evidence>
<reference evidence="17" key="1">
    <citation type="submission" date="2018-07" db="EMBL/GenBank/DDBJ databases">
        <authorList>
            <person name="Safronova V.I."/>
            <person name="Chirak E.R."/>
            <person name="Sazanova A.L."/>
        </authorList>
    </citation>
    <scope>NUCLEOTIDE SEQUENCE [LARGE SCALE GENOMIC DNA]</scope>
    <source>
        <strain evidence="17">RCAM04685</strain>
    </source>
</reference>
<feature type="binding site" evidence="13">
    <location>
        <begin position="244"/>
        <end position="246"/>
    </location>
    <ligand>
        <name>substrate</name>
    </ligand>
</feature>
<accession>A0A370KZW2</accession>
<dbReference type="InterPro" id="IPR013785">
    <property type="entry name" value="Aldolase_TIM"/>
</dbReference>
<evidence type="ECO:0000256" key="13">
    <source>
        <dbReference type="PIRSR" id="PIRSR006250-1"/>
    </source>
</evidence>
<evidence type="ECO:0000259" key="15">
    <source>
        <dbReference type="Pfam" id="PF02749"/>
    </source>
</evidence>
<comment type="similarity">
    <text evidence="3 12">Belongs to the NadC/ModD family.</text>
</comment>
<name>A0A370KZW2_9HYPH</name>
<comment type="catalytic activity">
    <reaction evidence="10">
        <text>nicotinate beta-D-ribonucleotide + CO2 + diphosphate = quinolinate + 5-phospho-alpha-D-ribose 1-diphosphate + 2 H(+)</text>
        <dbReference type="Rhea" id="RHEA:12733"/>
        <dbReference type="ChEBI" id="CHEBI:15378"/>
        <dbReference type="ChEBI" id="CHEBI:16526"/>
        <dbReference type="ChEBI" id="CHEBI:29959"/>
        <dbReference type="ChEBI" id="CHEBI:33019"/>
        <dbReference type="ChEBI" id="CHEBI:57502"/>
        <dbReference type="ChEBI" id="CHEBI:58017"/>
        <dbReference type="EC" id="2.4.2.19"/>
    </reaction>
</comment>
<proteinExistence type="inferred from homology"/>
<dbReference type="SUPFAM" id="SSF51690">
    <property type="entry name" value="Nicotinate/Quinolinate PRTase C-terminal domain-like"/>
    <property type="match status" value="1"/>
</dbReference>
<feature type="binding site" evidence="13">
    <location>
        <begin position="265"/>
        <end position="267"/>
    </location>
    <ligand>
        <name>substrate</name>
    </ligand>
</feature>
<dbReference type="GO" id="GO:0009435">
    <property type="term" value="P:NAD+ biosynthetic process"/>
    <property type="evidence" value="ECO:0007669"/>
    <property type="project" value="UniProtKB-UniPathway"/>
</dbReference>
<evidence type="ECO:0000256" key="4">
    <source>
        <dbReference type="ARBA" id="ARBA00011218"/>
    </source>
</evidence>
<dbReference type="NCBIfam" id="TIGR00078">
    <property type="entry name" value="nadC"/>
    <property type="match status" value="1"/>
</dbReference>
<feature type="binding site" evidence="13">
    <location>
        <position position="221"/>
    </location>
    <ligand>
        <name>substrate</name>
    </ligand>
</feature>
<dbReference type="Pfam" id="PF01729">
    <property type="entry name" value="QRPTase_C"/>
    <property type="match status" value="1"/>
</dbReference>
<evidence type="ECO:0000256" key="12">
    <source>
        <dbReference type="PIRNR" id="PIRNR006250"/>
    </source>
</evidence>
<dbReference type="Proteomes" id="UP000255207">
    <property type="component" value="Unassembled WGS sequence"/>
</dbReference>
<evidence type="ECO:0000256" key="3">
    <source>
        <dbReference type="ARBA" id="ARBA00009400"/>
    </source>
</evidence>
<comment type="subunit">
    <text evidence="4">Hexamer formed by 3 homodimers.</text>
</comment>
<feature type="binding site" evidence="13">
    <location>
        <position position="160"/>
    </location>
    <ligand>
        <name>substrate</name>
    </ligand>
</feature>
<feature type="binding site" evidence="13">
    <location>
        <position position="200"/>
    </location>
    <ligand>
        <name>substrate</name>
    </ligand>
</feature>
<dbReference type="Gene3D" id="3.20.20.70">
    <property type="entry name" value="Aldolase class I"/>
    <property type="match status" value="1"/>
</dbReference>
<comment type="function">
    <text evidence="1">Involved in the catabolism of quinolinic acid (QA).</text>
</comment>
<keyword evidence="6" id="KW-0662">Pyridine nucleotide biosynthesis</keyword>
<evidence type="ECO:0000256" key="11">
    <source>
        <dbReference type="ARBA" id="ARBA00069173"/>
    </source>
</evidence>
<dbReference type="PANTHER" id="PTHR32179:SF3">
    <property type="entry name" value="NICOTINATE-NUCLEOTIDE PYROPHOSPHORYLASE [CARBOXYLATING]"/>
    <property type="match status" value="1"/>
</dbReference>
<protein>
    <recommendedName>
        <fullName evidence="11">Probable nicotinate-nucleotide pyrophosphorylase [carboxylating]</fullName>
        <ecNumber evidence="5">2.4.2.19</ecNumber>
    </recommendedName>
    <alternativeName>
        <fullName evidence="9">Quinolinate phosphoribosyltransferase [decarboxylating]</fullName>
    </alternativeName>
</protein>
<dbReference type="RefSeq" id="WP_114831962.1">
    <property type="nucleotide sequence ID" value="NZ_QQTO01000010.1"/>
</dbReference>
<feature type="binding site" evidence="13">
    <location>
        <begin position="136"/>
        <end position="138"/>
    </location>
    <ligand>
        <name>substrate</name>
    </ligand>
</feature>
<evidence type="ECO:0000256" key="1">
    <source>
        <dbReference type="ARBA" id="ARBA00003237"/>
    </source>
</evidence>
<dbReference type="InterPro" id="IPR022412">
    <property type="entry name" value="Quinolinate_PRibosylTrfase_N"/>
</dbReference>
<feature type="domain" description="Quinolinate phosphoribosyl transferase N-terminal" evidence="15">
    <location>
        <begin position="28"/>
        <end position="113"/>
    </location>
</feature>
<feature type="binding site" evidence="13">
    <location>
        <position position="170"/>
    </location>
    <ligand>
        <name>substrate</name>
    </ligand>
</feature>
<dbReference type="InterPro" id="IPR027277">
    <property type="entry name" value="NadC/ModD"/>
</dbReference>
<evidence type="ECO:0000259" key="14">
    <source>
        <dbReference type="Pfam" id="PF01729"/>
    </source>
</evidence>
<keyword evidence="7 12" id="KW-0328">Glycosyltransferase</keyword>
<feature type="binding site" evidence="13">
    <location>
        <position position="103"/>
    </location>
    <ligand>
        <name>substrate</name>
    </ligand>
</feature>
<evidence type="ECO:0000256" key="2">
    <source>
        <dbReference type="ARBA" id="ARBA00004893"/>
    </source>
</evidence>
<keyword evidence="8 12" id="KW-0808">Transferase</keyword>
<evidence type="ECO:0000313" key="17">
    <source>
        <dbReference type="Proteomes" id="UP000255207"/>
    </source>
</evidence>
<dbReference type="PANTHER" id="PTHR32179">
    <property type="entry name" value="NICOTINATE-NUCLEOTIDE PYROPHOSPHORYLASE [CARBOXYLATING]"/>
    <property type="match status" value="1"/>
</dbReference>
<comment type="caution">
    <text evidence="16">The sequence shown here is derived from an EMBL/GenBank/DDBJ whole genome shotgun (WGS) entry which is preliminary data.</text>
</comment>
<gene>
    <name evidence="16" type="primary">nadC</name>
    <name evidence="16" type="ORF">DWE98_24245</name>
</gene>
<dbReference type="InterPro" id="IPR004393">
    <property type="entry name" value="NadC"/>
</dbReference>
<dbReference type="InterPro" id="IPR037128">
    <property type="entry name" value="Quinolinate_PRibosylTase_N_sf"/>
</dbReference>
<evidence type="ECO:0000256" key="5">
    <source>
        <dbReference type="ARBA" id="ARBA00011944"/>
    </source>
</evidence>
<dbReference type="FunFam" id="3.20.20.70:FF:000030">
    <property type="entry name" value="Nicotinate-nucleotide pyrophosphorylase, carboxylating"/>
    <property type="match status" value="1"/>
</dbReference>
<organism evidence="16 17">
    <name type="scientific">Bosea caraganae</name>
    <dbReference type="NCBI Taxonomy" id="2763117"/>
    <lineage>
        <taxon>Bacteria</taxon>
        <taxon>Pseudomonadati</taxon>
        <taxon>Pseudomonadota</taxon>
        <taxon>Alphaproteobacteria</taxon>
        <taxon>Hyphomicrobiales</taxon>
        <taxon>Boseaceae</taxon>
        <taxon>Bosea</taxon>
    </lineage>
</organism>
<dbReference type="InterPro" id="IPR002638">
    <property type="entry name" value="Quinolinate_PRibosylTrfase_C"/>
</dbReference>
<dbReference type="UniPathway" id="UPA00253">
    <property type="reaction ID" value="UER00331"/>
</dbReference>
<dbReference type="OrthoDB" id="9782546at2"/>
<dbReference type="InterPro" id="IPR036068">
    <property type="entry name" value="Nicotinate_pribotase-like_C"/>
</dbReference>
<sequence length="284" mass="29678">MSQPVLNALLITDAVRAALIEDLGRAGDITTLATIPAGRQARLVIASRQNGVVAGLPFAREAFRQIDPSLRFEAMLSDGDRLVPGTIVARVEGEARSILSAERVALNFMGRLCGIASLAATYVAKVAGTKAVIVDTRKTTPGLRAFEKYAVRCGGAQNHRFGLDDAILIKDNHVAVAGGIRPALQAAKRVAGNFVKVEIEVDTLAQLEEVLTEGADIVMLDNMSIADLTRGVAMVAGRMKVEASGGINLDTVAAVAATGVDMISVGALTHSVGVLDLGLDIEIT</sequence>
<evidence type="ECO:0000313" key="16">
    <source>
        <dbReference type="EMBL" id="RDJ20507.1"/>
    </source>
</evidence>
<dbReference type="GO" id="GO:0004514">
    <property type="term" value="F:nicotinate-nucleotide diphosphorylase (carboxylating) activity"/>
    <property type="evidence" value="ECO:0007669"/>
    <property type="project" value="UniProtKB-EC"/>
</dbReference>
<dbReference type="PIRSF" id="PIRSF006250">
    <property type="entry name" value="NadC_ModD"/>
    <property type="match status" value="1"/>
</dbReference>
<dbReference type="FunFam" id="3.90.1170.20:FF:000001">
    <property type="entry name" value="Nicotinate-nucleotide diphosphorylase (Carboxylating)"/>
    <property type="match status" value="1"/>
</dbReference>
<evidence type="ECO:0000256" key="6">
    <source>
        <dbReference type="ARBA" id="ARBA00022642"/>
    </source>
</evidence>
<dbReference type="EC" id="2.4.2.19" evidence="5"/>
<comment type="pathway">
    <text evidence="2">Cofactor biosynthesis; NAD(+) biosynthesis; nicotinate D-ribonucleotide from quinolinate: step 1/1.</text>
</comment>
<dbReference type="CDD" id="cd01572">
    <property type="entry name" value="QPRTase"/>
    <property type="match status" value="1"/>
</dbReference>
<evidence type="ECO:0000256" key="9">
    <source>
        <dbReference type="ARBA" id="ARBA00033102"/>
    </source>
</evidence>
<dbReference type="Pfam" id="PF02749">
    <property type="entry name" value="QRPTase_N"/>
    <property type="match status" value="1"/>
</dbReference>
<dbReference type="GO" id="GO:0005737">
    <property type="term" value="C:cytoplasm"/>
    <property type="evidence" value="ECO:0007669"/>
    <property type="project" value="TreeGrafter"/>
</dbReference>
<feature type="domain" description="Quinolinate phosphoribosyl transferase C-terminal" evidence="14">
    <location>
        <begin position="115"/>
        <end position="280"/>
    </location>
</feature>
<dbReference type="AlphaFoldDB" id="A0A370KZW2"/>
<dbReference type="GO" id="GO:0034213">
    <property type="term" value="P:quinolinate catabolic process"/>
    <property type="evidence" value="ECO:0007669"/>
    <property type="project" value="TreeGrafter"/>
</dbReference>
<keyword evidence="17" id="KW-1185">Reference proteome</keyword>
<dbReference type="SUPFAM" id="SSF54675">
    <property type="entry name" value="Nicotinate/Quinolinate PRTase N-terminal domain-like"/>
    <property type="match status" value="1"/>
</dbReference>
<evidence type="ECO:0000256" key="7">
    <source>
        <dbReference type="ARBA" id="ARBA00022676"/>
    </source>
</evidence>
<evidence type="ECO:0000256" key="10">
    <source>
        <dbReference type="ARBA" id="ARBA00047445"/>
    </source>
</evidence>
<dbReference type="Gene3D" id="3.90.1170.20">
    <property type="entry name" value="Quinolinate phosphoribosyl transferase, N-terminal domain"/>
    <property type="match status" value="1"/>
</dbReference>
<dbReference type="EMBL" id="QQTP01000018">
    <property type="protein sequence ID" value="RDJ20507.1"/>
    <property type="molecule type" value="Genomic_DNA"/>
</dbReference>